<organism evidence="3 4">
    <name type="scientific">Labeo rohita</name>
    <name type="common">Indian major carp</name>
    <name type="synonym">Cyprinus rohita</name>
    <dbReference type="NCBI Taxonomy" id="84645"/>
    <lineage>
        <taxon>Eukaryota</taxon>
        <taxon>Metazoa</taxon>
        <taxon>Chordata</taxon>
        <taxon>Craniata</taxon>
        <taxon>Vertebrata</taxon>
        <taxon>Euteleostomi</taxon>
        <taxon>Actinopterygii</taxon>
        <taxon>Neopterygii</taxon>
        <taxon>Teleostei</taxon>
        <taxon>Ostariophysi</taxon>
        <taxon>Cypriniformes</taxon>
        <taxon>Cyprinidae</taxon>
        <taxon>Labeoninae</taxon>
        <taxon>Labeonini</taxon>
        <taxon>Labeo</taxon>
    </lineage>
</organism>
<feature type="region of interest" description="Disordered" evidence="1">
    <location>
        <begin position="1"/>
        <end position="20"/>
    </location>
</feature>
<evidence type="ECO:0000313" key="4">
    <source>
        <dbReference type="Proteomes" id="UP000830375"/>
    </source>
</evidence>
<feature type="domain" description="Tc1-like transposase DDE" evidence="2">
    <location>
        <begin position="169"/>
        <end position="306"/>
    </location>
</feature>
<feature type="region of interest" description="Disordered" evidence="1">
    <location>
        <begin position="360"/>
        <end position="414"/>
    </location>
</feature>
<dbReference type="NCBIfam" id="NF033545">
    <property type="entry name" value="transpos_IS630"/>
    <property type="match status" value="1"/>
</dbReference>
<dbReference type="EMBL" id="JACTAM010002470">
    <property type="protein sequence ID" value="KAI2644653.1"/>
    <property type="molecule type" value="Genomic_DNA"/>
</dbReference>
<keyword evidence="4" id="KW-1185">Reference proteome</keyword>
<dbReference type="InterPro" id="IPR038717">
    <property type="entry name" value="Tc1-like_DDE_dom"/>
</dbReference>
<dbReference type="InterPro" id="IPR036397">
    <property type="entry name" value="RNaseH_sf"/>
</dbReference>
<dbReference type="Proteomes" id="UP000830375">
    <property type="component" value="Unassembled WGS sequence"/>
</dbReference>
<comment type="caution">
    <text evidence="3">The sequence shown here is derived from an EMBL/GenBank/DDBJ whole genome shotgun (WGS) entry which is preliminary data.</text>
</comment>
<dbReference type="Pfam" id="PF13358">
    <property type="entry name" value="DDE_3"/>
    <property type="match status" value="1"/>
</dbReference>
<gene>
    <name evidence="3" type="ORF">H4Q32_026891</name>
</gene>
<dbReference type="PANTHER" id="PTHR46564">
    <property type="entry name" value="TRANSPOSASE"/>
    <property type="match status" value="1"/>
</dbReference>
<accession>A0ABQ8L4V4</accession>
<name>A0ABQ8L4V4_LABRO</name>
<dbReference type="PANTHER" id="PTHR46564:SF1">
    <property type="entry name" value="TRANSPOSASE"/>
    <property type="match status" value="1"/>
</dbReference>
<dbReference type="Gene3D" id="3.30.420.10">
    <property type="entry name" value="Ribonuclease H-like superfamily/Ribonuclease H"/>
    <property type="match status" value="1"/>
</dbReference>
<evidence type="ECO:0000256" key="1">
    <source>
        <dbReference type="SAM" id="MobiDB-lite"/>
    </source>
</evidence>
<proteinExistence type="predicted"/>
<reference evidence="3 4" key="1">
    <citation type="submission" date="2022-01" db="EMBL/GenBank/DDBJ databases">
        <title>A high-quality chromosome-level genome assembly of rohu carp, Labeo rohita.</title>
        <authorList>
            <person name="Arick M.A. II"/>
            <person name="Hsu C.-Y."/>
            <person name="Magbanua Z."/>
            <person name="Pechanova O."/>
            <person name="Grover C."/>
            <person name="Miller E."/>
            <person name="Thrash A."/>
            <person name="Ezzel L."/>
            <person name="Alam S."/>
            <person name="Benzie J."/>
            <person name="Hamilton M."/>
            <person name="Karsi A."/>
            <person name="Lawrence M.L."/>
            <person name="Peterson D.G."/>
        </authorList>
    </citation>
    <scope>NUCLEOTIDE SEQUENCE [LARGE SCALE GENOMIC DNA]</scope>
    <source>
        <strain evidence="4">BAU-BD-2019</strain>
        <tissue evidence="3">Blood</tissue>
    </source>
</reference>
<protein>
    <submittedName>
        <fullName evidence="3">Protein TIC 214</fullName>
    </submittedName>
</protein>
<feature type="compositionally biased region" description="Acidic residues" evidence="1">
    <location>
        <begin position="360"/>
        <end position="403"/>
    </location>
</feature>
<dbReference type="InterPro" id="IPR047655">
    <property type="entry name" value="Transpos_IS630-like"/>
</dbReference>
<sequence>MDRNLRGRVRVRGGRGGQRRQRTVISDEIRATVTDHVLVHEVQWGFTDGRDLPAVYTVPQIERLPHGGGRTGMFSPHQETLIADMVRENNAIKLSEIQQKIIEDHVNFESINSVSLSTVDHVLKRNRLRMKQLYRVPFDRNSDRVREQRFQYVQRVFQLDAMERPHEYIYMDEAGFNLTKRRRRGRNVIGHRAIVGVPGQRGGNVTLCAAISNHGVVHHHANLGPYNTHQLLIFLNHMRDALLGQQDEHPIYVVVWDNVSFHRALQVREWFNMNQGFINLCLPPYSTFLNPTEEFFSSWRWKVYERQPYTRVNLLQAMGLACGDIGVETCQAWIRHARGFFPHCLARQNVACDVDEVLWPDPEDNEEEDEKEEEEGEEEESTKEEEEMEAMLEVEEEEEEEEDKDKKVLKEHRI</sequence>
<evidence type="ECO:0000259" key="2">
    <source>
        <dbReference type="Pfam" id="PF13358"/>
    </source>
</evidence>
<evidence type="ECO:0000313" key="3">
    <source>
        <dbReference type="EMBL" id="KAI2644653.1"/>
    </source>
</evidence>